<organism evidence="1">
    <name type="scientific">viral metagenome</name>
    <dbReference type="NCBI Taxonomy" id="1070528"/>
    <lineage>
        <taxon>unclassified sequences</taxon>
        <taxon>metagenomes</taxon>
        <taxon>organismal metagenomes</taxon>
    </lineage>
</organism>
<gene>
    <name evidence="1" type="ORF">MM171A00157_0020</name>
    <name evidence="2" type="ORF">MM171B00143_0055</name>
</gene>
<dbReference type="InterPro" id="IPR025127">
    <property type="entry name" value="DUF4054"/>
</dbReference>
<reference evidence="1" key="1">
    <citation type="submission" date="2020-03" db="EMBL/GenBank/DDBJ databases">
        <title>The deep terrestrial virosphere.</title>
        <authorList>
            <person name="Holmfeldt K."/>
            <person name="Nilsson E."/>
            <person name="Simone D."/>
            <person name="Lopez-Fernandez M."/>
            <person name="Wu X."/>
            <person name="de Brujin I."/>
            <person name="Lundin D."/>
            <person name="Andersson A."/>
            <person name="Bertilsson S."/>
            <person name="Dopson M."/>
        </authorList>
    </citation>
    <scope>NUCLEOTIDE SEQUENCE</scope>
    <source>
        <strain evidence="1">MM171A00157</strain>
        <strain evidence="2">MM171B00143</strain>
    </source>
</reference>
<evidence type="ECO:0000313" key="1">
    <source>
        <dbReference type="EMBL" id="QJB00851.1"/>
    </source>
</evidence>
<evidence type="ECO:0000313" key="2">
    <source>
        <dbReference type="EMBL" id="QJB05084.1"/>
    </source>
</evidence>
<evidence type="ECO:0008006" key="3">
    <source>
        <dbReference type="Google" id="ProtNLM"/>
    </source>
</evidence>
<accession>A0A6M3LZL1</accession>
<protein>
    <recommendedName>
        <fullName evidence="3">DUF4054 domain-containing protein</fullName>
    </recommendedName>
</protein>
<proteinExistence type="predicted"/>
<name>A0A6M3LZL1_9ZZZZ</name>
<dbReference type="Pfam" id="PF13262">
    <property type="entry name" value="DUF4054"/>
    <property type="match status" value="1"/>
</dbReference>
<dbReference type="AlphaFoldDB" id="A0A6M3LZL1"/>
<sequence>MDITADIVTAFRGYYSEFGDVTAWPDADVTRALEESDDETGARWGAYKHLSIKLRGMFAFAAHRLAMGSLRRSVVENGGLASTPYAVSSKSVADESVSYAVPSPSVAEQIANGDLALTVYGLEFLRLRKRAGAGALMV</sequence>
<dbReference type="EMBL" id="MT143702">
    <property type="protein sequence ID" value="QJB00851.1"/>
    <property type="molecule type" value="Genomic_DNA"/>
</dbReference>
<dbReference type="EMBL" id="MT143894">
    <property type="protein sequence ID" value="QJB05084.1"/>
    <property type="molecule type" value="Genomic_DNA"/>
</dbReference>